<dbReference type="Proteomes" id="UP000324222">
    <property type="component" value="Unassembled WGS sequence"/>
</dbReference>
<protein>
    <submittedName>
        <fullName evidence="2">Uncharacterized protein</fullName>
    </submittedName>
</protein>
<evidence type="ECO:0000313" key="2">
    <source>
        <dbReference type="EMBL" id="MPC22838.1"/>
    </source>
</evidence>
<proteinExistence type="predicted"/>
<evidence type="ECO:0000313" key="3">
    <source>
        <dbReference type="Proteomes" id="UP000324222"/>
    </source>
</evidence>
<feature type="compositionally biased region" description="Basic residues" evidence="1">
    <location>
        <begin position="1"/>
        <end position="13"/>
    </location>
</feature>
<organism evidence="2 3">
    <name type="scientific">Portunus trituberculatus</name>
    <name type="common">Swimming crab</name>
    <name type="synonym">Neptunus trituberculatus</name>
    <dbReference type="NCBI Taxonomy" id="210409"/>
    <lineage>
        <taxon>Eukaryota</taxon>
        <taxon>Metazoa</taxon>
        <taxon>Ecdysozoa</taxon>
        <taxon>Arthropoda</taxon>
        <taxon>Crustacea</taxon>
        <taxon>Multicrustacea</taxon>
        <taxon>Malacostraca</taxon>
        <taxon>Eumalacostraca</taxon>
        <taxon>Eucarida</taxon>
        <taxon>Decapoda</taxon>
        <taxon>Pleocyemata</taxon>
        <taxon>Brachyura</taxon>
        <taxon>Eubrachyura</taxon>
        <taxon>Portunoidea</taxon>
        <taxon>Portunidae</taxon>
        <taxon>Portuninae</taxon>
        <taxon>Portunus</taxon>
    </lineage>
</organism>
<accession>A0A5B7DN17</accession>
<sequence length="141" mass="16172">MEKKHRNTGKRTNKSFLTFDGKPPAPAKLKADWLSQPHIPYRVRHETHISQRLQENTDSHQLADSLDAELLCVSQKIQQHCLFLPFSTELPAAATGPKALTPSRLFFRDWTSCLHLNLLAHKRVRTTASVLDTRYLQHLLP</sequence>
<reference evidence="2 3" key="1">
    <citation type="submission" date="2019-05" db="EMBL/GenBank/DDBJ databases">
        <title>Another draft genome of Portunus trituberculatus and its Hox gene families provides insights of decapod evolution.</title>
        <authorList>
            <person name="Jeong J.-H."/>
            <person name="Song I."/>
            <person name="Kim S."/>
            <person name="Choi T."/>
            <person name="Kim D."/>
            <person name="Ryu S."/>
            <person name="Kim W."/>
        </authorList>
    </citation>
    <scope>NUCLEOTIDE SEQUENCE [LARGE SCALE GENOMIC DNA]</scope>
    <source>
        <tissue evidence="2">Muscle</tissue>
    </source>
</reference>
<name>A0A5B7DN17_PORTR</name>
<dbReference type="AlphaFoldDB" id="A0A5B7DN17"/>
<gene>
    <name evidence="2" type="ORF">E2C01_015865</name>
</gene>
<feature type="region of interest" description="Disordered" evidence="1">
    <location>
        <begin position="1"/>
        <end position="23"/>
    </location>
</feature>
<evidence type="ECO:0000256" key="1">
    <source>
        <dbReference type="SAM" id="MobiDB-lite"/>
    </source>
</evidence>
<keyword evidence="3" id="KW-1185">Reference proteome</keyword>
<dbReference type="EMBL" id="VSRR010001132">
    <property type="protein sequence ID" value="MPC22838.1"/>
    <property type="molecule type" value="Genomic_DNA"/>
</dbReference>
<comment type="caution">
    <text evidence="2">The sequence shown here is derived from an EMBL/GenBank/DDBJ whole genome shotgun (WGS) entry which is preliminary data.</text>
</comment>